<sequence>MSGSYELAEWFASTTHLVAWVAAGVAVMAGIVAIGQCALGMARASFAMLVVWVIAVFATVVGFAAGVWAPLLVAVIAGGVAFAIGAALHEGLFGRIRAGVRSRERVAAS</sequence>
<evidence type="ECO:0000256" key="1">
    <source>
        <dbReference type="SAM" id="Phobius"/>
    </source>
</evidence>
<name>A0ABW2ZMQ6_9MICO</name>
<keyword evidence="1" id="KW-0472">Membrane</keyword>
<dbReference type="EMBL" id="JBHTIM010000001">
    <property type="protein sequence ID" value="MFD0779849.1"/>
    <property type="molecule type" value="Genomic_DNA"/>
</dbReference>
<keyword evidence="1" id="KW-1133">Transmembrane helix</keyword>
<reference evidence="3" key="1">
    <citation type="journal article" date="2019" name="Int. J. Syst. Evol. Microbiol.">
        <title>The Global Catalogue of Microorganisms (GCM) 10K type strain sequencing project: providing services to taxonomists for standard genome sequencing and annotation.</title>
        <authorList>
            <consortium name="The Broad Institute Genomics Platform"/>
            <consortium name="The Broad Institute Genome Sequencing Center for Infectious Disease"/>
            <person name="Wu L."/>
            <person name="Ma J."/>
        </authorList>
    </citation>
    <scope>NUCLEOTIDE SEQUENCE [LARGE SCALE GENOMIC DNA]</scope>
    <source>
        <strain evidence="3">CCUG 50754</strain>
    </source>
</reference>
<feature type="transmembrane region" description="Helical" evidence="1">
    <location>
        <begin position="46"/>
        <end position="65"/>
    </location>
</feature>
<evidence type="ECO:0000313" key="3">
    <source>
        <dbReference type="Proteomes" id="UP001597042"/>
    </source>
</evidence>
<feature type="transmembrane region" description="Helical" evidence="1">
    <location>
        <begin position="71"/>
        <end position="93"/>
    </location>
</feature>
<dbReference type="Proteomes" id="UP001597042">
    <property type="component" value="Unassembled WGS sequence"/>
</dbReference>
<dbReference type="RefSeq" id="WP_378751336.1">
    <property type="nucleotide sequence ID" value="NZ_JBHSSV010000005.1"/>
</dbReference>
<keyword evidence="1" id="KW-0812">Transmembrane</keyword>
<protein>
    <recommendedName>
        <fullName evidence="4">DUF2516 family protein</fullName>
    </recommendedName>
</protein>
<accession>A0ABW2ZMQ6</accession>
<evidence type="ECO:0008006" key="4">
    <source>
        <dbReference type="Google" id="ProtNLM"/>
    </source>
</evidence>
<proteinExistence type="predicted"/>
<evidence type="ECO:0000313" key="2">
    <source>
        <dbReference type="EMBL" id="MFD0779849.1"/>
    </source>
</evidence>
<organism evidence="2 3">
    <name type="scientific">Microbacterium koreense</name>
    <dbReference type="NCBI Taxonomy" id="323761"/>
    <lineage>
        <taxon>Bacteria</taxon>
        <taxon>Bacillati</taxon>
        <taxon>Actinomycetota</taxon>
        <taxon>Actinomycetes</taxon>
        <taxon>Micrococcales</taxon>
        <taxon>Microbacteriaceae</taxon>
        <taxon>Microbacterium</taxon>
    </lineage>
</organism>
<feature type="transmembrane region" description="Helical" evidence="1">
    <location>
        <begin position="17"/>
        <end position="39"/>
    </location>
</feature>
<gene>
    <name evidence="2" type="ORF">ACFQZV_00875</name>
</gene>
<comment type="caution">
    <text evidence="2">The sequence shown here is derived from an EMBL/GenBank/DDBJ whole genome shotgun (WGS) entry which is preliminary data.</text>
</comment>
<keyword evidence="3" id="KW-1185">Reference proteome</keyword>